<name>A0A0N4UC01_DRAME</name>
<reference evidence="6" key="1">
    <citation type="submission" date="2017-02" db="UniProtKB">
        <authorList>
            <consortium name="WormBaseParasite"/>
        </authorList>
    </citation>
    <scope>IDENTIFICATION</scope>
</reference>
<dbReference type="EMBL" id="UYYG01001170">
    <property type="protein sequence ID" value="VDN58674.1"/>
    <property type="molecule type" value="Genomic_DNA"/>
</dbReference>
<feature type="compositionally biased region" description="Basic and acidic residues" evidence="1">
    <location>
        <begin position="119"/>
        <end position="129"/>
    </location>
</feature>
<feature type="region of interest" description="Disordered" evidence="1">
    <location>
        <begin position="106"/>
        <end position="136"/>
    </location>
</feature>
<evidence type="ECO:0000313" key="4">
    <source>
        <dbReference type="Proteomes" id="UP000038040"/>
    </source>
</evidence>
<feature type="signal peptide" evidence="2">
    <location>
        <begin position="1"/>
        <end position="25"/>
    </location>
</feature>
<keyword evidence="5" id="KW-1185">Reference proteome</keyword>
<evidence type="ECO:0000313" key="5">
    <source>
        <dbReference type="Proteomes" id="UP000274756"/>
    </source>
</evidence>
<protein>
    <submittedName>
        <fullName evidence="6">Secreted protein</fullName>
    </submittedName>
</protein>
<keyword evidence="2" id="KW-0732">Signal</keyword>
<dbReference type="WBParaSite" id="DME_0000476401-mRNA-1">
    <property type="protein sequence ID" value="DME_0000476401-mRNA-1"/>
    <property type="gene ID" value="DME_0000476401"/>
</dbReference>
<organism evidence="4 6">
    <name type="scientific">Dracunculus medinensis</name>
    <name type="common">Guinea worm</name>
    <dbReference type="NCBI Taxonomy" id="318479"/>
    <lineage>
        <taxon>Eukaryota</taxon>
        <taxon>Metazoa</taxon>
        <taxon>Ecdysozoa</taxon>
        <taxon>Nematoda</taxon>
        <taxon>Chromadorea</taxon>
        <taxon>Rhabditida</taxon>
        <taxon>Spirurina</taxon>
        <taxon>Dracunculoidea</taxon>
        <taxon>Dracunculidae</taxon>
        <taxon>Dracunculus</taxon>
    </lineage>
</organism>
<gene>
    <name evidence="3" type="ORF">DME_LOCUS8647</name>
</gene>
<dbReference type="Proteomes" id="UP000274756">
    <property type="component" value="Unassembled WGS sequence"/>
</dbReference>
<proteinExistence type="predicted"/>
<evidence type="ECO:0000313" key="6">
    <source>
        <dbReference type="WBParaSite" id="DME_0000476401-mRNA-1"/>
    </source>
</evidence>
<dbReference type="Proteomes" id="UP000038040">
    <property type="component" value="Unplaced"/>
</dbReference>
<reference evidence="3 5" key="2">
    <citation type="submission" date="2018-11" db="EMBL/GenBank/DDBJ databases">
        <authorList>
            <consortium name="Pathogen Informatics"/>
        </authorList>
    </citation>
    <scope>NUCLEOTIDE SEQUENCE [LARGE SCALE GENOMIC DNA]</scope>
</reference>
<dbReference type="AlphaFoldDB" id="A0A0N4UC01"/>
<evidence type="ECO:0000256" key="1">
    <source>
        <dbReference type="SAM" id="MobiDB-lite"/>
    </source>
</evidence>
<evidence type="ECO:0000313" key="3">
    <source>
        <dbReference type="EMBL" id="VDN58674.1"/>
    </source>
</evidence>
<sequence>MRSTVFGAFTSTFLIFSHHFNAVTSRSVQPNNEPTASKNFDDDSIQQLPLTLPGLQSLIYLGPMVDSIVKFLLSFLPGGIDLNRLLPNKWPTSIDFNRLFPKNRFSNTDLNRLFPKSQNNEDKDNESTRKLPNMRP</sequence>
<evidence type="ECO:0000256" key="2">
    <source>
        <dbReference type="SAM" id="SignalP"/>
    </source>
</evidence>
<accession>A0A0N4UC01</accession>
<feature type="chain" id="PRO_5041039181" evidence="2">
    <location>
        <begin position="26"/>
        <end position="136"/>
    </location>
</feature>